<keyword evidence="1" id="KW-0732">Signal</keyword>
<comment type="caution">
    <text evidence="2">The sequence shown here is derived from an EMBL/GenBank/DDBJ whole genome shotgun (WGS) entry which is preliminary data.</text>
</comment>
<gene>
    <name evidence="2" type="ORF">NDR86_09410</name>
</gene>
<evidence type="ECO:0000313" key="2">
    <source>
        <dbReference type="EMBL" id="MCM6773686.1"/>
    </source>
</evidence>
<reference evidence="2" key="1">
    <citation type="submission" date="2022-06" db="EMBL/GenBank/DDBJ databases">
        <title>Novel species in genus nocardia.</title>
        <authorList>
            <person name="Li F."/>
        </authorList>
    </citation>
    <scope>NUCLEOTIDE SEQUENCE</scope>
    <source>
        <strain evidence="2">CDC141</strain>
    </source>
</reference>
<evidence type="ECO:0000256" key="1">
    <source>
        <dbReference type="SAM" id="SignalP"/>
    </source>
</evidence>
<keyword evidence="3" id="KW-1185">Reference proteome</keyword>
<sequence>MRTKLLTGLPIGLLLTSAAIAIAPAAQADSDSETGNAPYWTCTAQTYDGHELPAVDVPAKRGVEQARMRARPEWRGQARFDTIACVPKGR</sequence>
<dbReference type="RefSeq" id="WP_251910741.1">
    <property type="nucleotide sequence ID" value="NZ_JAMRXG010000003.1"/>
</dbReference>
<proteinExistence type="predicted"/>
<dbReference type="AlphaFoldDB" id="A0A9X2E8J3"/>
<feature type="signal peptide" evidence="1">
    <location>
        <begin position="1"/>
        <end position="28"/>
    </location>
</feature>
<evidence type="ECO:0000313" key="3">
    <source>
        <dbReference type="Proteomes" id="UP001139157"/>
    </source>
</evidence>
<feature type="chain" id="PRO_5040933441" description="Secreted protein" evidence="1">
    <location>
        <begin position="29"/>
        <end position="90"/>
    </location>
</feature>
<organism evidence="2 3">
    <name type="scientific">Nocardia pulmonis</name>
    <dbReference type="NCBI Taxonomy" id="2951408"/>
    <lineage>
        <taxon>Bacteria</taxon>
        <taxon>Bacillati</taxon>
        <taxon>Actinomycetota</taxon>
        <taxon>Actinomycetes</taxon>
        <taxon>Mycobacteriales</taxon>
        <taxon>Nocardiaceae</taxon>
        <taxon>Nocardia</taxon>
    </lineage>
</organism>
<name>A0A9X2E8J3_9NOCA</name>
<protein>
    <recommendedName>
        <fullName evidence="4">Secreted protein</fullName>
    </recommendedName>
</protein>
<dbReference type="Proteomes" id="UP001139157">
    <property type="component" value="Unassembled WGS sequence"/>
</dbReference>
<evidence type="ECO:0008006" key="4">
    <source>
        <dbReference type="Google" id="ProtNLM"/>
    </source>
</evidence>
<accession>A0A9X2E8J3</accession>
<dbReference type="EMBL" id="JAMRXG010000003">
    <property type="protein sequence ID" value="MCM6773686.1"/>
    <property type="molecule type" value="Genomic_DNA"/>
</dbReference>